<sequence length="319" mass="34916">MDLKHPADPKAVDLPKSYSDLPFQQLRIFNVPESAKEVTPVVVVQLYRPNNYNAFTDTLMRELETAFEMFDIDGRVKVVVLSGYGKMFCAGADLDIGFSKGLQHTKDNRDGGGRVSLAIHRCRKPTIAAIHGAAVGVGITMTLPCTIRVAWENAKIGFVFARRGLVMEACSSFFLPKLLGMSKALHLCTTGSVYQANNKLLDGLFSELLPSPEAVLPRALELADEIANNTSTVSTNLMRELMYRGPGSAEEAHLLDSEVIAGLFGGPDNSEGVKSFKEKRPAKFTANMLDNAPQAYPWWHATSTASRPHPKGKNPKPRL</sequence>
<keyword evidence="2" id="KW-0843">Virulence</keyword>
<dbReference type="EMBL" id="JAVRRT010000006">
    <property type="protein sequence ID" value="KAK5171125.1"/>
    <property type="molecule type" value="Genomic_DNA"/>
</dbReference>
<comment type="caution">
    <text evidence="3">The sequence shown here is derived from an EMBL/GenBank/DDBJ whole genome shotgun (WGS) entry which is preliminary data.</text>
</comment>
<dbReference type="InterPro" id="IPR029045">
    <property type="entry name" value="ClpP/crotonase-like_dom_sf"/>
</dbReference>
<organism evidence="3 4">
    <name type="scientific">Saxophila tyrrhenica</name>
    <dbReference type="NCBI Taxonomy" id="1690608"/>
    <lineage>
        <taxon>Eukaryota</taxon>
        <taxon>Fungi</taxon>
        <taxon>Dikarya</taxon>
        <taxon>Ascomycota</taxon>
        <taxon>Pezizomycotina</taxon>
        <taxon>Dothideomycetes</taxon>
        <taxon>Dothideomycetidae</taxon>
        <taxon>Mycosphaerellales</taxon>
        <taxon>Extremaceae</taxon>
        <taxon>Saxophila</taxon>
    </lineage>
</organism>
<accession>A0AAV9PGJ7</accession>
<evidence type="ECO:0000256" key="2">
    <source>
        <dbReference type="ARBA" id="ARBA00023026"/>
    </source>
</evidence>
<dbReference type="InterPro" id="IPR001753">
    <property type="entry name" value="Enoyl-CoA_hydra/iso"/>
</dbReference>
<dbReference type="PANTHER" id="PTHR43684:SF4">
    <property type="entry name" value="ENOYL-COA HYDRATASE_ISOMERASE FAMILY PROTEIN (AFU_ORTHOLOGUE AFUA_1G01890)"/>
    <property type="match status" value="1"/>
</dbReference>
<protein>
    <recommendedName>
        <fullName evidence="5">Enoyl-CoA hydratase</fullName>
    </recommendedName>
</protein>
<dbReference type="PANTHER" id="PTHR43684">
    <property type="match status" value="1"/>
</dbReference>
<dbReference type="RefSeq" id="XP_064660153.1">
    <property type="nucleotide sequence ID" value="XM_064801523.1"/>
</dbReference>
<evidence type="ECO:0008006" key="5">
    <source>
        <dbReference type="Google" id="ProtNLM"/>
    </source>
</evidence>
<reference evidence="3 4" key="1">
    <citation type="submission" date="2023-08" db="EMBL/GenBank/DDBJ databases">
        <title>Black Yeasts Isolated from many extreme environments.</title>
        <authorList>
            <person name="Coleine C."/>
            <person name="Stajich J.E."/>
            <person name="Selbmann L."/>
        </authorList>
    </citation>
    <scope>NUCLEOTIDE SEQUENCE [LARGE SCALE GENOMIC DNA]</scope>
    <source>
        <strain evidence="3 4">CCFEE 5935</strain>
    </source>
</reference>
<dbReference type="Gene3D" id="3.90.226.10">
    <property type="entry name" value="2-enoyl-CoA Hydratase, Chain A, domain 1"/>
    <property type="match status" value="1"/>
</dbReference>
<comment type="similarity">
    <text evidence="1">Belongs to the enoyl-CoA hydratase/isomerase family.</text>
</comment>
<dbReference type="SUPFAM" id="SSF52096">
    <property type="entry name" value="ClpP/crotonase"/>
    <property type="match status" value="1"/>
</dbReference>
<evidence type="ECO:0000313" key="4">
    <source>
        <dbReference type="Proteomes" id="UP001337655"/>
    </source>
</evidence>
<evidence type="ECO:0000313" key="3">
    <source>
        <dbReference type="EMBL" id="KAK5171125.1"/>
    </source>
</evidence>
<gene>
    <name evidence="3" type="ORF">LTR77_004269</name>
</gene>
<evidence type="ECO:0000256" key="1">
    <source>
        <dbReference type="ARBA" id="ARBA00005254"/>
    </source>
</evidence>
<proteinExistence type="inferred from homology"/>
<keyword evidence="4" id="KW-1185">Reference proteome</keyword>
<dbReference type="InterPro" id="IPR051053">
    <property type="entry name" value="ECH/Chromodomain_protein"/>
</dbReference>
<dbReference type="CDD" id="cd06558">
    <property type="entry name" value="crotonase-like"/>
    <property type="match status" value="1"/>
</dbReference>
<dbReference type="Proteomes" id="UP001337655">
    <property type="component" value="Unassembled WGS sequence"/>
</dbReference>
<name>A0AAV9PGJ7_9PEZI</name>
<dbReference type="AlphaFoldDB" id="A0AAV9PGJ7"/>
<dbReference type="GeneID" id="89925615"/>
<dbReference type="Pfam" id="PF00378">
    <property type="entry name" value="ECH_1"/>
    <property type="match status" value="1"/>
</dbReference>